<dbReference type="GeneID" id="92080709"/>
<sequence>MAQIKTYLLAPNFTYKPSGPIQLGSIITNPLRPAKVLSTLDHASAEPAAETVIEHDHELSQGRGRSVRAGLWAQFLQTVSAEYQIDRLGTRYLRVRREKRRAVGGGVSADVPVVPDGVLAGVGGEFGAERRDEQTSSFRGGGEDVIFVYELSVVQLRGRKDRETVEVDILEHAAAFLHEEDTPKGKEEDTEITVGEADVECIMESGVEVKATKVQDEKGDIVICVAVP</sequence>
<evidence type="ECO:0000313" key="1">
    <source>
        <dbReference type="EMBL" id="KAK7947104.1"/>
    </source>
</evidence>
<evidence type="ECO:0000313" key="2">
    <source>
        <dbReference type="Proteomes" id="UP001391051"/>
    </source>
</evidence>
<comment type="caution">
    <text evidence="1">The sequence shown here is derived from an EMBL/GenBank/DDBJ whole genome shotgun (WGS) entry which is preliminary data.</text>
</comment>
<organism evidence="1 2">
    <name type="scientific">Apiospora aurea</name>
    <dbReference type="NCBI Taxonomy" id="335848"/>
    <lineage>
        <taxon>Eukaryota</taxon>
        <taxon>Fungi</taxon>
        <taxon>Dikarya</taxon>
        <taxon>Ascomycota</taxon>
        <taxon>Pezizomycotina</taxon>
        <taxon>Sordariomycetes</taxon>
        <taxon>Xylariomycetidae</taxon>
        <taxon>Amphisphaeriales</taxon>
        <taxon>Apiosporaceae</taxon>
        <taxon>Apiospora</taxon>
    </lineage>
</organism>
<dbReference type="EMBL" id="JAQQWE010000007">
    <property type="protein sequence ID" value="KAK7947104.1"/>
    <property type="molecule type" value="Genomic_DNA"/>
</dbReference>
<keyword evidence="2" id="KW-1185">Reference proteome</keyword>
<reference evidence="1 2" key="1">
    <citation type="submission" date="2023-01" db="EMBL/GenBank/DDBJ databases">
        <title>Analysis of 21 Apiospora genomes using comparative genomics revels a genus with tremendous synthesis potential of carbohydrate active enzymes and secondary metabolites.</title>
        <authorList>
            <person name="Sorensen T."/>
        </authorList>
    </citation>
    <scope>NUCLEOTIDE SEQUENCE [LARGE SCALE GENOMIC DNA]</scope>
    <source>
        <strain evidence="1 2">CBS 24483</strain>
    </source>
</reference>
<gene>
    <name evidence="1" type="ORF">PG986_011425</name>
</gene>
<proteinExistence type="predicted"/>
<name>A0ABR1Q514_9PEZI</name>
<protein>
    <submittedName>
        <fullName evidence="1">Uncharacterized protein</fullName>
    </submittedName>
</protein>
<accession>A0ABR1Q514</accession>
<dbReference type="RefSeq" id="XP_066697138.1">
    <property type="nucleotide sequence ID" value="XM_066847647.1"/>
</dbReference>
<dbReference type="Proteomes" id="UP001391051">
    <property type="component" value="Unassembled WGS sequence"/>
</dbReference>